<dbReference type="EMBL" id="JACEON010000003">
    <property type="protein sequence ID" value="MBA4611026.1"/>
    <property type="molecule type" value="Genomic_DNA"/>
</dbReference>
<evidence type="ECO:0000256" key="10">
    <source>
        <dbReference type="RuleBase" id="RU004182"/>
    </source>
</evidence>
<dbReference type="GO" id="GO:0000719">
    <property type="term" value="P:photoreactive repair"/>
    <property type="evidence" value="ECO:0007669"/>
    <property type="project" value="UniProtKB-ARBA"/>
</dbReference>
<accession>A0A838XR24</accession>
<evidence type="ECO:0000256" key="4">
    <source>
        <dbReference type="ARBA" id="ARBA00022630"/>
    </source>
</evidence>
<dbReference type="GO" id="GO:0071949">
    <property type="term" value="F:FAD binding"/>
    <property type="evidence" value="ECO:0007669"/>
    <property type="project" value="TreeGrafter"/>
</dbReference>
<dbReference type="SUPFAM" id="SSF48173">
    <property type="entry name" value="Cryptochrome/photolyase FAD-binding domain"/>
    <property type="match status" value="1"/>
</dbReference>
<evidence type="ECO:0000313" key="13">
    <source>
        <dbReference type="Proteomes" id="UP000559404"/>
    </source>
</evidence>
<evidence type="ECO:0000256" key="8">
    <source>
        <dbReference type="PIRSR" id="PIRSR602081-1"/>
    </source>
</evidence>
<comment type="cofactor">
    <cofactor evidence="8">
        <name>FAD</name>
        <dbReference type="ChEBI" id="CHEBI:57692"/>
    </cofactor>
    <text evidence="8">Binds 1 FAD per subunit.</text>
</comment>
<feature type="site" description="Electron transfer via tryptophanyl radical" evidence="9">
    <location>
        <position position="310"/>
    </location>
</feature>
<keyword evidence="12" id="KW-0456">Lyase</keyword>
<evidence type="ECO:0000256" key="9">
    <source>
        <dbReference type="PIRSR" id="PIRSR602081-2"/>
    </source>
</evidence>
<dbReference type="Pfam" id="PF00875">
    <property type="entry name" value="DNA_photolyase"/>
    <property type="match status" value="1"/>
</dbReference>
<feature type="site" description="Electron transfer via tryptophanyl radical" evidence="9">
    <location>
        <position position="386"/>
    </location>
</feature>
<evidence type="ECO:0000259" key="11">
    <source>
        <dbReference type="PROSITE" id="PS51645"/>
    </source>
</evidence>
<evidence type="ECO:0000256" key="7">
    <source>
        <dbReference type="ARBA" id="ARBA00033999"/>
    </source>
</evidence>
<evidence type="ECO:0000313" key="12">
    <source>
        <dbReference type="EMBL" id="MBA4611026.1"/>
    </source>
</evidence>
<dbReference type="PROSITE" id="PS51645">
    <property type="entry name" value="PHR_CRY_ALPHA_BETA"/>
    <property type="match status" value="1"/>
</dbReference>
<dbReference type="PANTHER" id="PTHR11455">
    <property type="entry name" value="CRYPTOCHROME"/>
    <property type="match status" value="1"/>
</dbReference>
<dbReference type="EC" id="4.1.99.3" evidence="2"/>
<comment type="catalytic activity">
    <reaction evidence="7">
        <text>cyclobutadipyrimidine (in DNA) = 2 pyrimidine residues (in DNA).</text>
        <dbReference type="EC" id="4.1.99.3"/>
    </reaction>
</comment>
<feature type="binding site" evidence="8">
    <location>
        <position position="230"/>
    </location>
    <ligand>
        <name>FAD</name>
        <dbReference type="ChEBI" id="CHEBI:57692"/>
    </ligand>
</feature>
<organism evidence="12 13">
    <name type="scientific">Stappia taiwanensis</name>
    <dbReference type="NCBI Taxonomy" id="992267"/>
    <lineage>
        <taxon>Bacteria</taxon>
        <taxon>Pseudomonadati</taxon>
        <taxon>Pseudomonadota</taxon>
        <taxon>Alphaproteobacteria</taxon>
        <taxon>Hyphomicrobiales</taxon>
        <taxon>Stappiaceae</taxon>
        <taxon>Stappia</taxon>
    </lineage>
</organism>
<comment type="similarity">
    <text evidence="10">Belongs to the DNA photolyase family.</text>
</comment>
<evidence type="ECO:0000256" key="6">
    <source>
        <dbReference type="ARBA" id="ARBA00022991"/>
    </source>
</evidence>
<feature type="binding site" evidence="8">
    <location>
        <begin position="376"/>
        <end position="378"/>
    </location>
    <ligand>
        <name>FAD</name>
        <dbReference type="ChEBI" id="CHEBI:57692"/>
    </ligand>
</feature>
<dbReference type="Gene3D" id="1.25.40.80">
    <property type="match status" value="1"/>
</dbReference>
<dbReference type="Gene3D" id="1.10.579.10">
    <property type="entry name" value="DNA Cyclobutane Dipyrimidine Photolyase, subunit A, domain 3"/>
    <property type="match status" value="1"/>
</dbReference>
<dbReference type="AlphaFoldDB" id="A0A838XR24"/>
<dbReference type="InterPro" id="IPR014729">
    <property type="entry name" value="Rossmann-like_a/b/a_fold"/>
</dbReference>
<evidence type="ECO:0000256" key="3">
    <source>
        <dbReference type="ARBA" id="ARBA00014046"/>
    </source>
</evidence>
<dbReference type="GO" id="GO:0003904">
    <property type="term" value="F:deoxyribodipyrimidine photo-lyase activity"/>
    <property type="evidence" value="ECO:0007669"/>
    <property type="project" value="UniProtKB-EC"/>
</dbReference>
<feature type="domain" description="Photolyase/cryptochrome alpha/beta" evidence="11">
    <location>
        <begin position="7"/>
        <end position="136"/>
    </location>
</feature>
<gene>
    <name evidence="12" type="ORF">H1W37_05140</name>
</gene>
<dbReference type="InterPro" id="IPR002081">
    <property type="entry name" value="Cryptochrome/DNA_photolyase_1"/>
</dbReference>
<reference evidence="12 13" key="1">
    <citation type="submission" date="2020-07" db="EMBL/GenBank/DDBJ databases">
        <authorList>
            <person name="Li M."/>
        </authorList>
    </citation>
    <scope>NUCLEOTIDE SEQUENCE [LARGE SCALE GENOMIC DNA]</scope>
    <source>
        <strain evidence="12 13">DSM 23284</strain>
    </source>
</reference>
<dbReference type="Gene3D" id="3.40.50.620">
    <property type="entry name" value="HUPs"/>
    <property type="match status" value="1"/>
</dbReference>
<dbReference type="InterPro" id="IPR036155">
    <property type="entry name" value="Crypto/Photolyase_N_sf"/>
</dbReference>
<feature type="binding site" evidence="8">
    <location>
        <begin position="242"/>
        <end position="246"/>
    </location>
    <ligand>
        <name>FAD</name>
        <dbReference type="ChEBI" id="CHEBI:57692"/>
    </ligand>
</feature>
<dbReference type="PROSITE" id="PS00691">
    <property type="entry name" value="DNA_PHOTOLYASES_1_2"/>
    <property type="match status" value="1"/>
</dbReference>
<proteinExistence type="inferred from homology"/>
<keyword evidence="6 10" id="KW-0157">Chromophore</keyword>
<keyword evidence="13" id="KW-1185">Reference proteome</keyword>
<dbReference type="FunFam" id="1.10.579.10:FF:000003">
    <property type="entry name" value="Deoxyribodipyrimidine photo-lyase"/>
    <property type="match status" value="1"/>
</dbReference>
<keyword evidence="5 8" id="KW-0274">FAD</keyword>
<dbReference type="PRINTS" id="PR00147">
    <property type="entry name" value="DNAPHOTLYASE"/>
</dbReference>
<dbReference type="InterPro" id="IPR018394">
    <property type="entry name" value="DNA_photolyase_1_CS_C"/>
</dbReference>
<dbReference type="PROSITE" id="PS00394">
    <property type="entry name" value="DNA_PHOTOLYASES_1_1"/>
    <property type="match status" value="1"/>
</dbReference>
<dbReference type="GO" id="GO:0009416">
    <property type="term" value="P:response to light stimulus"/>
    <property type="evidence" value="ECO:0007669"/>
    <property type="project" value="TreeGrafter"/>
</dbReference>
<dbReference type="PANTHER" id="PTHR11455:SF9">
    <property type="entry name" value="CRYPTOCHROME CIRCADIAN CLOCK 5 ISOFORM X1"/>
    <property type="match status" value="1"/>
</dbReference>
<feature type="site" description="Electron transfer via tryptophanyl radical" evidence="9">
    <location>
        <position position="363"/>
    </location>
</feature>
<dbReference type="InterPro" id="IPR036134">
    <property type="entry name" value="Crypto/Photolyase_FAD-like_sf"/>
</dbReference>
<evidence type="ECO:0000256" key="1">
    <source>
        <dbReference type="ARBA" id="ARBA00001932"/>
    </source>
</evidence>
<feature type="binding site" evidence="8">
    <location>
        <position position="276"/>
    </location>
    <ligand>
        <name>FAD</name>
        <dbReference type="ChEBI" id="CHEBI:57692"/>
    </ligand>
</feature>
<comment type="caution">
    <text evidence="12">The sequence shown here is derived from an EMBL/GenBank/DDBJ whole genome shotgun (WGS) entry which is preliminary data.</text>
</comment>
<evidence type="ECO:0000256" key="2">
    <source>
        <dbReference type="ARBA" id="ARBA00013149"/>
    </source>
</evidence>
<reference evidence="12 13" key="2">
    <citation type="submission" date="2020-08" db="EMBL/GenBank/DDBJ databases">
        <title>Stappia taiwanensis sp. nov., isolated from a coastal thermal spring.</title>
        <authorList>
            <person name="Kampfer P."/>
        </authorList>
    </citation>
    <scope>NUCLEOTIDE SEQUENCE [LARGE SCALE GENOMIC DNA]</scope>
    <source>
        <strain evidence="12 13">DSM 23284</strain>
    </source>
</reference>
<name>A0A838XR24_9HYPH</name>
<sequence>MDNATTAPALLWFRNDLRLDDNPALTAAVESGRPILAVHVEDSGTDGRRMPGGASRWWLHHSLASLKESLAELGIPLVLRRGPEADVLRDLAKEFGAGAIFWNRRYDAPGIAADSDLKASLRARDIACESFNGALLIEPWRVRSGSGGPFKVFTPFWRAAQAAGAPPHPLNAPTKAIGHPAPPASDRLEDWDLLPTRPDWSGGLRDTWQPGEASARQALSRFIGERLAGYADNRDQPGRNGTSMLSPHLRFGEISPRRIWHEVCAAGIEGEALTKFQAELGWREFSYHLLFHFPDLATRNFQRRFDAFPWREDPAGLKAWQRGRTGYPLVDAGMRQLWQTGTLHNRVRMVAASFLVKHLLLDWRLGEAWFWDTLVDADPASNTASWQWVAGSGADAAPYFRIFNPTAQGERFDGDGAYTRQWLPELAKLPDRYLFRPHEAPSEVLAEAGIRLGDTYPLPIVEHAKARQRALDAFETLKSAA</sequence>
<dbReference type="Proteomes" id="UP000559404">
    <property type="component" value="Unassembled WGS sequence"/>
</dbReference>
<dbReference type="Pfam" id="PF03441">
    <property type="entry name" value="FAD_binding_7"/>
    <property type="match status" value="1"/>
</dbReference>
<dbReference type="InterPro" id="IPR005101">
    <property type="entry name" value="Cryptochr/Photolyase_FAD-bd"/>
</dbReference>
<comment type="cofactor">
    <cofactor evidence="1">
        <name>(6R)-5,10-methylene-5,6,7,8-tetrahydrofolate</name>
        <dbReference type="ChEBI" id="CHEBI:15636"/>
    </cofactor>
</comment>
<dbReference type="GO" id="GO:0003677">
    <property type="term" value="F:DNA binding"/>
    <property type="evidence" value="ECO:0007669"/>
    <property type="project" value="TreeGrafter"/>
</dbReference>
<evidence type="ECO:0000256" key="5">
    <source>
        <dbReference type="ARBA" id="ARBA00022827"/>
    </source>
</evidence>
<keyword evidence="4 8" id="KW-0285">Flavoprotein</keyword>
<dbReference type="SUPFAM" id="SSF52425">
    <property type="entry name" value="Cryptochrome/photolyase, N-terminal domain"/>
    <property type="match status" value="1"/>
</dbReference>
<protein>
    <recommendedName>
        <fullName evidence="3">Deoxyribodipyrimidine photo-lyase</fullName>
        <ecNumber evidence="2">4.1.99.3</ecNumber>
    </recommendedName>
</protein>
<dbReference type="InterPro" id="IPR006050">
    <property type="entry name" value="DNA_photolyase_N"/>
</dbReference>